<dbReference type="EC" id="2.1.1.72" evidence="1"/>
<dbReference type="EMBL" id="JAPDHV010000001">
    <property type="protein sequence ID" value="MCW3159675.1"/>
    <property type="molecule type" value="Genomic_DNA"/>
</dbReference>
<evidence type="ECO:0000313" key="4">
    <source>
        <dbReference type="Proteomes" id="UP001163719"/>
    </source>
</evidence>
<dbReference type="Gene3D" id="1.10.1020.10">
    <property type="entry name" value="Adenine-specific Methyltransferase, Domain 2"/>
    <property type="match status" value="1"/>
</dbReference>
<dbReference type="RefSeq" id="WP_264741652.1">
    <property type="nucleotide sequence ID" value="NZ_JAPDHV010000001.1"/>
</dbReference>
<keyword evidence="4" id="KW-1185">Reference proteome</keyword>
<organism evidence="3 4">
    <name type="scientific">Chryseobacterium oryctis</name>
    <dbReference type="NCBI Taxonomy" id="2952618"/>
    <lineage>
        <taxon>Bacteria</taxon>
        <taxon>Pseudomonadati</taxon>
        <taxon>Bacteroidota</taxon>
        <taxon>Flavobacteriia</taxon>
        <taxon>Flavobacteriales</taxon>
        <taxon>Weeksellaceae</taxon>
        <taxon>Chryseobacterium group</taxon>
        <taxon>Chryseobacterium</taxon>
    </lineage>
</organism>
<dbReference type="SUPFAM" id="SSF53335">
    <property type="entry name" value="S-adenosyl-L-methionine-dependent methyltransferases"/>
    <property type="match status" value="1"/>
</dbReference>
<evidence type="ECO:0000313" key="3">
    <source>
        <dbReference type="EMBL" id="MCW3159675.1"/>
    </source>
</evidence>
<evidence type="ECO:0000256" key="2">
    <source>
        <dbReference type="ARBA" id="ARBA00047942"/>
    </source>
</evidence>
<dbReference type="InterPro" id="IPR023095">
    <property type="entry name" value="Ade_MeTrfase_dom_2"/>
</dbReference>
<sequence length="82" mass="9696">MKPETAPCEIINDINGNVINFYKTLKTRFPELKKKIELTLHSREEYKKAMIIYNSPRLFDDQPVIRAWAFYVSCNMGYLHQA</sequence>
<reference evidence="3" key="1">
    <citation type="submission" date="2022-10" db="EMBL/GenBank/DDBJ databases">
        <title>Chryseobacterium babae sp. nov. isolated from the gut of the beetle Oryctes rhinoceros, and Chryseobacterium kimseyorum sp. nov., isolated from a stick insect rearing cage.</title>
        <authorList>
            <person name="Shelomi M."/>
            <person name="Han C.-J."/>
            <person name="Chen W.-M."/>
            <person name="Chen H.-K."/>
            <person name="Liaw S.-J."/>
            <person name="Muhle E."/>
            <person name="Clermont D."/>
        </authorList>
    </citation>
    <scope>NUCLEOTIDE SEQUENCE</scope>
    <source>
        <strain evidence="3">WLa1L2M3</strain>
    </source>
</reference>
<comment type="catalytic activity">
    <reaction evidence="2">
        <text>a 2'-deoxyadenosine in DNA + S-adenosyl-L-methionine = an N(6)-methyl-2'-deoxyadenosine in DNA + S-adenosyl-L-homocysteine + H(+)</text>
        <dbReference type="Rhea" id="RHEA:15197"/>
        <dbReference type="Rhea" id="RHEA-COMP:12418"/>
        <dbReference type="Rhea" id="RHEA-COMP:12419"/>
        <dbReference type="ChEBI" id="CHEBI:15378"/>
        <dbReference type="ChEBI" id="CHEBI:57856"/>
        <dbReference type="ChEBI" id="CHEBI:59789"/>
        <dbReference type="ChEBI" id="CHEBI:90615"/>
        <dbReference type="ChEBI" id="CHEBI:90616"/>
        <dbReference type="EC" id="2.1.1.72"/>
    </reaction>
</comment>
<proteinExistence type="predicted"/>
<protein>
    <recommendedName>
        <fullName evidence="1">site-specific DNA-methyltransferase (adenine-specific)</fullName>
        <ecNumber evidence="1">2.1.1.72</ecNumber>
    </recommendedName>
</protein>
<accession>A0ABT3HIS4</accession>
<gene>
    <name evidence="3" type="ORF">OH806_00080</name>
</gene>
<dbReference type="Proteomes" id="UP001163719">
    <property type="component" value="Unassembled WGS sequence"/>
</dbReference>
<dbReference type="InterPro" id="IPR029063">
    <property type="entry name" value="SAM-dependent_MTases_sf"/>
</dbReference>
<comment type="caution">
    <text evidence="3">The sequence shown here is derived from an EMBL/GenBank/DDBJ whole genome shotgun (WGS) entry which is preliminary data.</text>
</comment>
<name>A0ABT3HIS4_9FLAO</name>
<evidence type="ECO:0000256" key="1">
    <source>
        <dbReference type="ARBA" id="ARBA00011900"/>
    </source>
</evidence>